<dbReference type="InterPro" id="IPR011009">
    <property type="entry name" value="Kinase-like_dom_sf"/>
</dbReference>
<dbReference type="Proteomes" id="UP000010472">
    <property type="component" value="Chromosome"/>
</dbReference>
<dbReference type="Gene3D" id="3.40.1000.10">
    <property type="entry name" value="Mog1/PsbP, alpha/beta/alpha sandwich"/>
    <property type="match status" value="1"/>
</dbReference>
<dbReference type="HOGENOM" id="CLU_751678_0_0_3"/>
<dbReference type="OrthoDB" id="468998at2"/>
<feature type="domain" description="Protein kinase" evidence="1">
    <location>
        <begin position="10"/>
        <end position="368"/>
    </location>
</feature>
<dbReference type="AlphaFoldDB" id="K9VWM4"/>
<organism evidence="2 3">
    <name type="scientific">Crinalium epipsammum PCC 9333</name>
    <dbReference type="NCBI Taxonomy" id="1173022"/>
    <lineage>
        <taxon>Bacteria</taxon>
        <taxon>Bacillati</taxon>
        <taxon>Cyanobacteriota</taxon>
        <taxon>Cyanophyceae</taxon>
        <taxon>Gomontiellales</taxon>
        <taxon>Gomontiellaceae</taxon>
        <taxon>Crinalium</taxon>
    </lineage>
</organism>
<protein>
    <recommendedName>
        <fullName evidence="1">Protein kinase domain-containing protein</fullName>
    </recommendedName>
</protein>
<dbReference type="eggNOG" id="COG0515">
    <property type="taxonomic scope" value="Bacteria"/>
</dbReference>
<gene>
    <name evidence="2" type="ORF">Cri9333_0982</name>
</gene>
<dbReference type="PATRIC" id="fig|1173022.3.peg.1066"/>
<accession>K9VWM4</accession>
<dbReference type="Pfam" id="PF18933">
    <property type="entry name" value="PsbP_2"/>
    <property type="match status" value="1"/>
</dbReference>
<dbReference type="RefSeq" id="WP_015202019.1">
    <property type="nucleotide sequence ID" value="NC_019753.1"/>
</dbReference>
<dbReference type="GO" id="GO:0005524">
    <property type="term" value="F:ATP binding"/>
    <property type="evidence" value="ECO:0007669"/>
    <property type="project" value="InterPro"/>
</dbReference>
<dbReference type="SUPFAM" id="SSF56112">
    <property type="entry name" value="Protein kinase-like (PK-like)"/>
    <property type="match status" value="1"/>
</dbReference>
<evidence type="ECO:0000313" key="3">
    <source>
        <dbReference type="Proteomes" id="UP000010472"/>
    </source>
</evidence>
<dbReference type="PROSITE" id="PS50011">
    <property type="entry name" value="PROTEIN_KINASE_DOM"/>
    <property type="match status" value="1"/>
</dbReference>
<name>K9VWM4_9CYAN</name>
<sequence>MLGTTLRERYKIIKYLGGSGLSETYLAEDIYLHNNAYCVIKQINYGCDSSFTTEVAKLRLKNQSKRLYSLGKYDQIPRLLADFEENNKLYLVYEFIDGLHNRKYRFKTHISRNIKNVAAVKIKRSPNREKNQQLLWDINNHNLETNKAVDKTLSPQQVFLNNWSRSEIITLMTLLITFIACMTSLANLPESINLSDKNPSKIHVNQQSFRLTPKLIIYQNIQNGIKIKYPSNWERQDIHNPVTGEVAVFIPPEENDSTQSQTKIIIRVEDLSKQPMSLDEYTNASIGEIKKFLSNAKIVESKPTIIAERPAHLLIYSGLNQPYSLPTNLEVWTLKNNKAYIITYTSTSTKYEQFLEIAKEIIKSLEIS</sequence>
<evidence type="ECO:0000259" key="1">
    <source>
        <dbReference type="PROSITE" id="PS50011"/>
    </source>
</evidence>
<dbReference type="KEGG" id="cep:Cri9333_0982"/>
<evidence type="ECO:0000313" key="2">
    <source>
        <dbReference type="EMBL" id="AFZ11897.1"/>
    </source>
</evidence>
<keyword evidence="3" id="KW-1185">Reference proteome</keyword>
<dbReference type="EMBL" id="CP003620">
    <property type="protein sequence ID" value="AFZ11897.1"/>
    <property type="molecule type" value="Genomic_DNA"/>
</dbReference>
<proteinExistence type="predicted"/>
<reference evidence="2 3" key="1">
    <citation type="submission" date="2012-06" db="EMBL/GenBank/DDBJ databases">
        <title>Finished chromosome of genome of Crinalium epipsammum PCC 9333.</title>
        <authorList>
            <consortium name="US DOE Joint Genome Institute"/>
            <person name="Gugger M."/>
            <person name="Coursin T."/>
            <person name="Rippka R."/>
            <person name="Tandeau De Marsac N."/>
            <person name="Huntemann M."/>
            <person name="Wei C.-L."/>
            <person name="Han J."/>
            <person name="Detter J.C."/>
            <person name="Han C."/>
            <person name="Tapia R."/>
            <person name="Davenport K."/>
            <person name="Daligault H."/>
            <person name="Erkkila T."/>
            <person name="Gu W."/>
            <person name="Munk A.C.C."/>
            <person name="Teshima H."/>
            <person name="Xu Y."/>
            <person name="Chain P."/>
            <person name="Chen A."/>
            <person name="Krypides N."/>
            <person name="Mavromatis K."/>
            <person name="Markowitz V."/>
            <person name="Szeto E."/>
            <person name="Ivanova N."/>
            <person name="Mikhailova N."/>
            <person name="Ovchinnikova G."/>
            <person name="Pagani I."/>
            <person name="Pati A."/>
            <person name="Goodwin L."/>
            <person name="Peters L."/>
            <person name="Pitluck S."/>
            <person name="Woyke T."/>
            <person name="Kerfeld C."/>
        </authorList>
    </citation>
    <scope>NUCLEOTIDE SEQUENCE [LARGE SCALE GENOMIC DNA]</scope>
    <source>
        <strain evidence="2 3">PCC 9333</strain>
    </source>
</reference>
<dbReference type="Gene3D" id="3.30.200.20">
    <property type="entry name" value="Phosphorylase Kinase, domain 1"/>
    <property type="match status" value="1"/>
</dbReference>
<dbReference type="GO" id="GO:0004672">
    <property type="term" value="F:protein kinase activity"/>
    <property type="evidence" value="ECO:0007669"/>
    <property type="project" value="InterPro"/>
</dbReference>
<dbReference type="InterPro" id="IPR000719">
    <property type="entry name" value="Prot_kinase_dom"/>
</dbReference>
<dbReference type="STRING" id="1173022.Cri9333_0982"/>